<reference evidence="1" key="1">
    <citation type="submission" date="2021-05" db="EMBL/GenBank/DDBJ databases">
        <authorList>
            <person name="Scholz U."/>
            <person name="Mascher M."/>
            <person name="Fiebig A."/>
        </authorList>
    </citation>
    <scope>NUCLEOTIDE SEQUENCE [LARGE SCALE GENOMIC DNA]</scope>
</reference>
<dbReference type="EnsemblPlants" id="AVESA.00010b.r2.5DG0939020.1">
    <property type="protein sequence ID" value="AVESA.00010b.r2.5DG0939020.1.CDS"/>
    <property type="gene ID" value="AVESA.00010b.r2.5DG0939020"/>
</dbReference>
<name>A0ACD5YAN2_AVESA</name>
<dbReference type="Proteomes" id="UP001732700">
    <property type="component" value="Chromosome 5D"/>
</dbReference>
<proteinExistence type="predicted"/>
<accession>A0ACD5YAN2</accession>
<reference evidence="1" key="2">
    <citation type="submission" date="2025-09" db="UniProtKB">
        <authorList>
            <consortium name="EnsemblPlants"/>
        </authorList>
    </citation>
    <scope>IDENTIFICATION</scope>
</reference>
<sequence length="246" mass="27806">MEAARDDSRFRCGEVACDLHKMVKSLNGTVLDIRSSNESTIHPANALLTRALQLCSEDSTGLVHPVLSIGDHATDPYHQMLQCWASKLEEDAETVFRGEKGRKYIFLLNNISHVLGLMRRPEATLASRELMGRLVSLIQPYRKSYLAESWLPLNNTLHSKLDEFTAGFVATCDYQRTWKVRAELRYGLQEEIVDLIVPPYQAALQLQANPSRLSVSGVLRVMAGKKKQKKYTAEDLKKEIRSLFEG</sequence>
<keyword evidence="2" id="KW-1185">Reference proteome</keyword>
<evidence type="ECO:0000313" key="2">
    <source>
        <dbReference type="Proteomes" id="UP001732700"/>
    </source>
</evidence>
<organism evidence="1 2">
    <name type="scientific">Avena sativa</name>
    <name type="common">Oat</name>
    <dbReference type="NCBI Taxonomy" id="4498"/>
    <lineage>
        <taxon>Eukaryota</taxon>
        <taxon>Viridiplantae</taxon>
        <taxon>Streptophyta</taxon>
        <taxon>Embryophyta</taxon>
        <taxon>Tracheophyta</taxon>
        <taxon>Spermatophyta</taxon>
        <taxon>Magnoliopsida</taxon>
        <taxon>Liliopsida</taxon>
        <taxon>Poales</taxon>
        <taxon>Poaceae</taxon>
        <taxon>BOP clade</taxon>
        <taxon>Pooideae</taxon>
        <taxon>Poodae</taxon>
        <taxon>Poeae</taxon>
        <taxon>Poeae Chloroplast Group 1 (Aveneae type)</taxon>
        <taxon>Aveninae</taxon>
        <taxon>Avena</taxon>
    </lineage>
</organism>
<evidence type="ECO:0000313" key="1">
    <source>
        <dbReference type="EnsemblPlants" id="AVESA.00010b.r2.5DG0939020.1.CDS"/>
    </source>
</evidence>
<protein>
    <submittedName>
        <fullName evidence="1">Uncharacterized protein</fullName>
    </submittedName>
</protein>